<dbReference type="GO" id="GO:0070929">
    <property type="term" value="P:trans-translation"/>
    <property type="evidence" value="ECO:0007669"/>
    <property type="project" value="UniProtKB-UniRule"/>
</dbReference>
<comment type="caution">
    <text evidence="4">The sequence shown here is derived from an EMBL/GenBank/DDBJ whole genome shotgun (WGS) entry which is preliminary data.</text>
</comment>
<dbReference type="NCBIfam" id="NF003843">
    <property type="entry name" value="PRK05422.1"/>
    <property type="match status" value="1"/>
</dbReference>
<sequence length="161" mass="18441">MSQSAKAIKIVSDNRKASFLYEILEKYEAGIALYGPEIKSVKTGKVNISDGYVIIKNEEALLLNVHISPYTQANRENKDPVRTRSLLLHKHEILRLLGKVKEKNLTIIPLKMYLTHGKAKIEIGLAKGKKLYDKREDLKKKDQTREIERALKSHHKKPMVV</sequence>
<dbReference type="PROSITE" id="PS01317">
    <property type="entry name" value="SSRP"/>
    <property type="match status" value="1"/>
</dbReference>
<dbReference type="GO" id="GO:0003723">
    <property type="term" value="F:RNA binding"/>
    <property type="evidence" value="ECO:0007669"/>
    <property type="project" value="UniProtKB-UniRule"/>
</dbReference>
<gene>
    <name evidence="3 4" type="primary">smpB</name>
    <name evidence="4" type="ORF">EVJ46_05670</name>
</gene>
<dbReference type="Gene3D" id="2.40.280.10">
    <property type="match status" value="1"/>
</dbReference>
<protein>
    <recommendedName>
        <fullName evidence="3">SsrA-binding protein</fullName>
    </recommendedName>
    <alternativeName>
        <fullName evidence="3">Small protein B</fullName>
    </alternativeName>
</protein>
<keyword evidence="1 3" id="KW-0963">Cytoplasm</keyword>
<dbReference type="GO" id="GO:0005829">
    <property type="term" value="C:cytosol"/>
    <property type="evidence" value="ECO:0007669"/>
    <property type="project" value="TreeGrafter"/>
</dbReference>
<accession>A0A519BGW9</accession>
<reference evidence="4 5" key="1">
    <citation type="journal article" date="2019" name="ISME J.">
        <title>Insights into ecological role of a new deltaproteobacterial order Candidatus Acidulodesulfobacterales by metagenomics and metatranscriptomics.</title>
        <authorList>
            <person name="Tan S."/>
            <person name="Liu J."/>
            <person name="Fang Y."/>
            <person name="Hedlund B.P."/>
            <person name="Lian Z.H."/>
            <person name="Huang L.Y."/>
            <person name="Li J.T."/>
            <person name="Huang L.N."/>
            <person name="Li W.J."/>
            <person name="Jiang H.C."/>
            <person name="Dong H.L."/>
            <person name="Shu W.S."/>
        </authorList>
    </citation>
    <scope>NUCLEOTIDE SEQUENCE [LARGE SCALE GENOMIC DNA]</scope>
    <source>
        <strain evidence="4">AP2</strain>
    </source>
</reference>
<dbReference type="SUPFAM" id="SSF74982">
    <property type="entry name" value="Small protein B (SmpB)"/>
    <property type="match status" value="1"/>
</dbReference>
<comment type="function">
    <text evidence="3">Required for rescue of stalled ribosomes mediated by trans-translation. Binds to transfer-messenger RNA (tmRNA), required for stable association of tmRNA with ribosomes. tmRNA and SmpB together mimic tRNA shape, replacing the anticodon stem-loop with SmpB. tmRNA is encoded by the ssrA gene; the 2 termini fold to resemble tRNA(Ala) and it encodes a 'tag peptide', a short internal open reading frame. During trans-translation Ala-aminoacylated tmRNA acts like a tRNA, entering the A-site of stalled ribosomes, displacing the stalled mRNA. The ribosome then switches to translate the ORF on the tmRNA; the nascent peptide is terminated with the 'tag peptide' encoded by the tmRNA and targeted for degradation. The ribosome is freed to recommence translation, which seems to be the essential function of trans-translation.</text>
</comment>
<organism evidence="4 5">
    <name type="scientific">Acididesulfobacter guangdongensis</name>
    <dbReference type="NCBI Taxonomy" id="2597225"/>
    <lineage>
        <taxon>Bacteria</taxon>
        <taxon>Deltaproteobacteria</taxon>
        <taxon>Candidatus Acidulodesulfobacterales</taxon>
        <taxon>Candidatus Acididesulfobacter</taxon>
    </lineage>
</organism>
<dbReference type="InterPro" id="IPR023620">
    <property type="entry name" value="SmpB"/>
</dbReference>
<dbReference type="AlphaFoldDB" id="A0A519BGW9"/>
<dbReference type="InterPro" id="IPR000037">
    <property type="entry name" value="SsrA-bd_prot"/>
</dbReference>
<dbReference type="InterPro" id="IPR020081">
    <property type="entry name" value="SsrA-bd_prot_CS"/>
</dbReference>
<evidence type="ECO:0000313" key="5">
    <source>
        <dbReference type="Proteomes" id="UP000316562"/>
    </source>
</evidence>
<evidence type="ECO:0000256" key="2">
    <source>
        <dbReference type="ARBA" id="ARBA00022884"/>
    </source>
</evidence>
<proteinExistence type="inferred from homology"/>
<evidence type="ECO:0000256" key="3">
    <source>
        <dbReference type="HAMAP-Rule" id="MF_00023"/>
    </source>
</evidence>
<comment type="similarity">
    <text evidence="3">Belongs to the SmpB family.</text>
</comment>
<evidence type="ECO:0000256" key="1">
    <source>
        <dbReference type="ARBA" id="ARBA00022490"/>
    </source>
</evidence>
<dbReference type="PANTHER" id="PTHR30308:SF2">
    <property type="entry name" value="SSRA-BINDING PROTEIN"/>
    <property type="match status" value="1"/>
</dbReference>
<comment type="subcellular location">
    <subcellularLocation>
        <location evidence="3">Cytoplasm</location>
    </subcellularLocation>
    <text evidence="3">The tmRNA-SmpB complex associates with stalled 70S ribosomes.</text>
</comment>
<dbReference type="GO" id="GO:0070930">
    <property type="term" value="P:trans-translation-dependent protein tagging"/>
    <property type="evidence" value="ECO:0007669"/>
    <property type="project" value="TreeGrafter"/>
</dbReference>
<dbReference type="HAMAP" id="MF_00023">
    <property type="entry name" value="SmpB"/>
    <property type="match status" value="1"/>
</dbReference>
<name>A0A519BGW9_ACIG2</name>
<evidence type="ECO:0000313" key="4">
    <source>
        <dbReference type="EMBL" id="RZD16504.1"/>
    </source>
</evidence>
<dbReference type="Proteomes" id="UP000316562">
    <property type="component" value="Unassembled WGS sequence"/>
</dbReference>
<keyword evidence="2 3" id="KW-0694">RNA-binding</keyword>
<dbReference type="CDD" id="cd09294">
    <property type="entry name" value="SmpB"/>
    <property type="match status" value="1"/>
</dbReference>
<dbReference type="NCBIfam" id="TIGR00086">
    <property type="entry name" value="smpB"/>
    <property type="match status" value="1"/>
</dbReference>
<dbReference type="PANTHER" id="PTHR30308">
    <property type="entry name" value="TMRNA-BINDING COMPONENT OF TRANS-TRANSLATION TAGGING COMPLEX"/>
    <property type="match status" value="1"/>
</dbReference>
<dbReference type="EMBL" id="SGBC01000002">
    <property type="protein sequence ID" value="RZD16504.1"/>
    <property type="molecule type" value="Genomic_DNA"/>
</dbReference>
<dbReference type="Pfam" id="PF01668">
    <property type="entry name" value="SmpB"/>
    <property type="match status" value="1"/>
</dbReference>